<accession>A0A1Z5IQU1</accession>
<name>A0A1Z5IQU1_9LACO</name>
<evidence type="ECO:0000259" key="5">
    <source>
        <dbReference type="PROSITE" id="PS51898"/>
    </source>
</evidence>
<dbReference type="InterPro" id="IPR013762">
    <property type="entry name" value="Integrase-like_cat_sf"/>
</dbReference>
<protein>
    <submittedName>
        <fullName evidence="6">Integrase</fullName>
    </submittedName>
</protein>
<organism evidence="6 7">
    <name type="scientific">Secundilactobacillus pentosiphilus</name>
    <dbReference type="NCBI Taxonomy" id="1714682"/>
    <lineage>
        <taxon>Bacteria</taxon>
        <taxon>Bacillati</taxon>
        <taxon>Bacillota</taxon>
        <taxon>Bacilli</taxon>
        <taxon>Lactobacillales</taxon>
        <taxon>Lactobacillaceae</taxon>
        <taxon>Secundilactobacillus</taxon>
    </lineage>
</organism>
<dbReference type="SUPFAM" id="SSF56349">
    <property type="entry name" value="DNA breaking-rejoining enzymes"/>
    <property type="match status" value="1"/>
</dbReference>
<dbReference type="GO" id="GO:0003677">
    <property type="term" value="F:DNA binding"/>
    <property type="evidence" value="ECO:0007669"/>
    <property type="project" value="UniProtKB-KW"/>
</dbReference>
<dbReference type="InterPro" id="IPR002104">
    <property type="entry name" value="Integrase_catalytic"/>
</dbReference>
<dbReference type="GO" id="GO:0006310">
    <property type="term" value="P:DNA recombination"/>
    <property type="evidence" value="ECO:0007669"/>
    <property type="project" value="UniProtKB-KW"/>
</dbReference>
<keyword evidence="2" id="KW-0229">DNA integration</keyword>
<reference evidence="6 7" key="1">
    <citation type="submission" date="2015-11" db="EMBL/GenBank/DDBJ databases">
        <title>Draft genome sequences of new species of the genus Lactobacillus isolated from orchardgrass silage.</title>
        <authorList>
            <person name="Tohno M."/>
            <person name="Tanizawa Y."/>
            <person name="Arita M."/>
        </authorList>
    </citation>
    <scope>NUCLEOTIDE SEQUENCE [LARGE SCALE GENOMIC DNA]</scope>
    <source>
        <strain evidence="6 7">IWT140</strain>
    </source>
</reference>
<dbReference type="PANTHER" id="PTHR30349:SF64">
    <property type="entry name" value="PROPHAGE INTEGRASE INTD-RELATED"/>
    <property type="match status" value="1"/>
</dbReference>
<dbReference type="PROSITE" id="PS51898">
    <property type="entry name" value="TYR_RECOMBINASE"/>
    <property type="match status" value="1"/>
</dbReference>
<evidence type="ECO:0000313" key="6">
    <source>
        <dbReference type="EMBL" id="GAX04127.1"/>
    </source>
</evidence>
<comment type="similarity">
    <text evidence="1">Belongs to the 'phage' integrase family.</text>
</comment>
<dbReference type="GO" id="GO:0015074">
    <property type="term" value="P:DNA integration"/>
    <property type="evidence" value="ECO:0007669"/>
    <property type="project" value="UniProtKB-KW"/>
</dbReference>
<evidence type="ECO:0000313" key="7">
    <source>
        <dbReference type="Proteomes" id="UP000198430"/>
    </source>
</evidence>
<gene>
    <name evidence="6" type="ORF">IWT140_01764</name>
</gene>
<dbReference type="Gene3D" id="1.10.443.10">
    <property type="entry name" value="Intergrase catalytic core"/>
    <property type="match status" value="1"/>
</dbReference>
<keyword evidence="3" id="KW-0238">DNA-binding</keyword>
<dbReference type="Proteomes" id="UP000198430">
    <property type="component" value="Unassembled WGS sequence"/>
</dbReference>
<dbReference type="Pfam" id="PF00589">
    <property type="entry name" value="Phage_integrase"/>
    <property type="match status" value="1"/>
</dbReference>
<proteinExistence type="inferred from homology"/>
<keyword evidence="7" id="KW-1185">Reference proteome</keyword>
<dbReference type="RefSeq" id="WP_089089080.1">
    <property type="nucleotide sequence ID" value="NZ_BCMH01000012.1"/>
</dbReference>
<evidence type="ECO:0000256" key="3">
    <source>
        <dbReference type="ARBA" id="ARBA00023125"/>
    </source>
</evidence>
<dbReference type="Pfam" id="PF14659">
    <property type="entry name" value="Phage_int_SAM_3"/>
    <property type="match status" value="1"/>
</dbReference>
<dbReference type="Pfam" id="PF14657">
    <property type="entry name" value="Arm-DNA-bind_4"/>
    <property type="match status" value="1"/>
</dbReference>
<sequence>MASIRQYQLKNGAKRWEFQVYLGRETGTGKQINKHQQGFKTEEDAKLAAKQMELQALKSEYDYHDTKKYTMAEYLDFWINDLKQDVKEGTLIGHRYNIKHYIKPYIGKYPLTKYDLRAHQKFIHKLFTTKGLGRSKEGLSWNTVKLINATLGTALKKAVKLGYIDKNPTVGVEFPRKYRPTLKDKKLHYWSADQVDKFLETAEHDGGDPMWYLFFLIIFDAGLRVGEVMALKWSDFDFKTGNLNIERERLYRAEKPGQIAIDSTKTMAGTRQVPMTERLMETAKDFKQDCISRRYNDDIIDLNEREEFNQDFVFRYTRGSGKGHVVRSRAPKTAFDRITHKAGLPHIRIHDGRHTNAVRLRQSGVSLDDIGDLLGHKDPSTTKIYAEVTPLVKEKAIQKLDDFLKNN</sequence>
<dbReference type="InterPro" id="IPR050090">
    <property type="entry name" value="Tyrosine_recombinase_XerCD"/>
</dbReference>
<dbReference type="InterPro" id="IPR004107">
    <property type="entry name" value="Integrase_SAM-like_N"/>
</dbReference>
<comment type="caution">
    <text evidence="6">The sequence shown here is derived from an EMBL/GenBank/DDBJ whole genome shotgun (WGS) entry which is preliminary data.</text>
</comment>
<dbReference type="PANTHER" id="PTHR30349">
    <property type="entry name" value="PHAGE INTEGRASE-RELATED"/>
    <property type="match status" value="1"/>
</dbReference>
<dbReference type="InterPro" id="IPR028259">
    <property type="entry name" value="AP2-like_int_N"/>
</dbReference>
<evidence type="ECO:0000256" key="2">
    <source>
        <dbReference type="ARBA" id="ARBA00022908"/>
    </source>
</evidence>
<evidence type="ECO:0000256" key="1">
    <source>
        <dbReference type="ARBA" id="ARBA00008857"/>
    </source>
</evidence>
<dbReference type="CDD" id="cd01189">
    <property type="entry name" value="INT_ICEBs1_C_like"/>
    <property type="match status" value="1"/>
</dbReference>
<dbReference type="EMBL" id="BCMH01000012">
    <property type="protein sequence ID" value="GAX04127.1"/>
    <property type="molecule type" value="Genomic_DNA"/>
</dbReference>
<dbReference type="InterPro" id="IPR010998">
    <property type="entry name" value="Integrase_recombinase_N"/>
</dbReference>
<keyword evidence="4" id="KW-0233">DNA recombination</keyword>
<dbReference type="AlphaFoldDB" id="A0A1Z5IQU1"/>
<feature type="domain" description="Tyr recombinase" evidence="5">
    <location>
        <begin position="185"/>
        <end position="398"/>
    </location>
</feature>
<dbReference type="InterPro" id="IPR011010">
    <property type="entry name" value="DNA_brk_join_enz"/>
</dbReference>
<evidence type="ECO:0000256" key="4">
    <source>
        <dbReference type="ARBA" id="ARBA00023172"/>
    </source>
</evidence>
<dbReference type="Gene3D" id="1.10.150.130">
    <property type="match status" value="1"/>
</dbReference>